<proteinExistence type="predicted"/>
<dbReference type="EMBL" id="SUPL01000002">
    <property type="protein sequence ID" value="TJY37418.1"/>
    <property type="molecule type" value="Genomic_DNA"/>
</dbReference>
<accession>A0A4U0EZQ1</accession>
<organism evidence="1 2">
    <name type="scientific">Pontimicrobium aquaticum</name>
    <dbReference type="NCBI Taxonomy" id="2565367"/>
    <lineage>
        <taxon>Bacteria</taxon>
        <taxon>Pseudomonadati</taxon>
        <taxon>Bacteroidota</taxon>
        <taxon>Flavobacteriia</taxon>
        <taxon>Flavobacteriales</taxon>
        <taxon>Flavobacteriaceae</taxon>
        <taxon>Pontimicrobium</taxon>
    </lineage>
</organism>
<name>A0A4U0EZQ1_9FLAO</name>
<evidence type="ECO:0000313" key="2">
    <source>
        <dbReference type="Proteomes" id="UP000307657"/>
    </source>
</evidence>
<evidence type="ECO:0000313" key="1">
    <source>
        <dbReference type="EMBL" id="TJY37418.1"/>
    </source>
</evidence>
<dbReference type="RefSeq" id="WP_136841869.1">
    <property type="nucleotide sequence ID" value="NZ_SUPL01000002.1"/>
</dbReference>
<gene>
    <name evidence="1" type="ORF">E5167_05610</name>
</gene>
<keyword evidence="2" id="KW-1185">Reference proteome</keyword>
<dbReference type="Proteomes" id="UP000307657">
    <property type="component" value="Unassembled WGS sequence"/>
</dbReference>
<protein>
    <submittedName>
        <fullName evidence="1">Uncharacterized protein</fullName>
    </submittedName>
</protein>
<comment type="caution">
    <text evidence="1">The sequence shown here is derived from an EMBL/GenBank/DDBJ whole genome shotgun (WGS) entry which is preliminary data.</text>
</comment>
<sequence length="184" mass="21640">MTAKFHARNRCATYENRMRILIYTILFLTFNQSFSQITLDYKKVLAELENSSESLNTTLILPNSDFYIGITKDVIVENPELNSCIDIATDEKKNGQIIGILKKHNLLDKLYVEIENEYSDLSSDQIFKPTETELYMELFFKTNDFGIMSCFVPIFKKKKAKELICDLDKIFDYKYCFKKMKRKI</sequence>
<reference evidence="1 2" key="1">
    <citation type="submission" date="2019-04" db="EMBL/GenBank/DDBJ databases">
        <title>Lacinutrix sp. nov., isolated from marine water.</title>
        <authorList>
            <person name="Kim W."/>
        </authorList>
    </citation>
    <scope>NUCLEOTIDE SEQUENCE [LARGE SCALE GENOMIC DNA]</scope>
    <source>
        <strain evidence="1 2">CAU 1491</strain>
    </source>
</reference>
<dbReference type="AlphaFoldDB" id="A0A4U0EZQ1"/>
<dbReference type="OrthoDB" id="1432559at2"/>